<keyword evidence="1" id="KW-1133">Transmembrane helix</keyword>
<evidence type="ECO:0000313" key="2">
    <source>
        <dbReference type="EMBL" id="AFM04886.1"/>
    </source>
</evidence>
<keyword evidence="1" id="KW-0472">Membrane</keyword>
<reference evidence="3" key="1">
    <citation type="submission" date="2012-06" db="EMBL/GenBank/DDBJ databases">
        <title>The complete genome of Flexibacter litoralis DSM 6794.</title>
        <authorList>
            <person name="Lucas S."/>
            <person name="Copeland A."/>
            <person name="Lapidus A."/>
            <person name="Glavina del Rio T."/>
            <person name="Dalin E."/>
            <person name="Tice H."/>
            <person name="Bruce D."/>
            <person name="Goodwin L."/>
            <person name="Pitluck S."/>
            <person name="Peters L."/>
            <person name="Ovchinnikova G."/>
            <person name="Lu M."/>
            <person name="Kyrpides N."/>
            <person name="Mavromatis K."/>
            <person name="Ivanova N."/>
            <person name="Brettin T."/>
            <person name="Detter J.C."/>
            <person name="Han C."/>
            <person name="Larimer F."/>
            <person name="Land M."/>
            <person name="Hauser L."/>
            <person name="Markowitz V."/>
            <person name="Cheng J.-F."/>
            <person name="Hugenholtz P."/>
            <person name="Woyke T."/>
            <person name="Wu D."/>
            <person name="Spring S."/>
            <person name="Lang E."/>
            <person name="Kopitz M."/>
            <person name="Brambilla E."/>
            <person name="Klenk H.-P."/>
            <person name="Eisen J.A."/>
        </authorList>
    </citation>
    <scope>NUCLEOTIDE SEQUENCE [LARGE SCALE GENOMIC DNA]</scope>
    <source>
        <strain evidence="3">ATCC 23117 / DSM 6794 / NBRC 15988 / NCIMB 1366 / Sio-4</strain>
    </source>
</reference>
<dbReference type="eggNOG" id="COG0791">
    <property type="taxonomic scope" value="Bacteria"/>
</dbReference>
<name>I4ALQ1_BERLS</name>
<dbReference type="KEGG" id="fli:Fleli_2521"/>
<dbReference type="EMBL" id="CP003345">
    <property type="protein sequence ID" value="AFM04886.1"/>
    <property type="molecule type" value="Genomic_DNA"/>
</dbReference>
<dbReference type="PATRIC" id="fig|880071.3.peg.2511"/>
<dbReference type="OrthoDB" id="944017at2"/>
<evidence type="ECO:0000256" key="1">
    <source>
        <dbReference type="SAM" id="Phobius"/>
    </source>
</evidence>
<dbReference type="Proteomes" id="UP000006054">
    <property type="component" value="Chromosome"/>
</dbReference>
<organism evidence="2 3">
    <name type="scientific">Bernardetia litoralis (strain ATCC 23117 / DSM 6794 / NBRC 15988 / NCIMB 1366 / Fx l1 / Sio-4)</name>
    <name type="common">Flexibacter litoralis</name>
    <dbReference type="NCBI Taxonomy" id="880071"/>
    <lineage>
        <taxon>Bacteria</taxon>
        <taxon>Pseudomonadati</taxon>
        <taxon>Bacteroidota</taxon>
        <taxon>Cytophagia</taxon>
        <taxon>Cytophagales</taxon>
        <taxon>Bernardetiaceae</taxon>
        <taxon>Bernardetia</taxon>
    </lineage>
</organism>
<keyword evidence="3" id="KW-1185">Reference proteome</keyword>
<accession>I4ALQ1</accession>
<dbReference type="RefSeq" id="WP_014798323.1">
    <property type="nucleotide sequence ID" value="NC_018018.1"/>
</dbReference>
<dbReference type="HOGENOM" id="CLU_096025_0_0_10"/>
<gene>
    <name evidence="2" type="ordered locus">Fleli_2521</name>
</gene>
<feature type="transmembrane region" description="Helical" evidence="1">
    <location>
        <begin position="12"/>
        <end position="30"/>
    </location>
</feature>
<keyword evidence="1" id="KW-0812">Transmembrane</keyword>
<protein>
    <submittedName>
        <fullName evidence="2">Uncharacterized protein</fullName>
    </submittedName>
</protein>
<sequence length="240" mass="27898" precursor="true">MLKRLKRFLLRLLLKLSIVVIILAGIGFYLSPYKYQTPFYHWYYSNSDYKILLSEIKVKQKKLKKEYQTAKTDSEKEDVLEKAQVVFEDSFEEMCKYWYGTKWSYSGTTQIPGKGKIACGYFVTTVLRDLGYPINRIKMAQAASETLIRKTIDKKFIKVRVKKDFGDFMDEVEEMGNGIYILGLDTHTGFLFVDGNSTHFIHSSNGLLKGVRNQIAFSSNTIRKSKYRVVGQIQVEKWLL</sequence>
<evidence type="ECO:0000313" key="3">
    <source>
        <dbReference type="Proteomes" id="UP000006054"/>
    </source>
</evidence>
<proteinExistence type="predicted"/>
<dbReference type="STRING" id="880071.Fleli_2521"/>
<dbReference type="AlphaFoldDB" id="I4ALQ1"/>